<feature type="compositionally biased region" description="Polar residues" evidence="16">
    <location>
        <begin position="732"/>
        <end position="741"/>
    </location>
</feature>
<protein>
    <recommendedName>
        <fullName evidence="5">RING-type E3 ubiquitin transferase</fullName>
        <ecNumber evidence="5">2.3.2.27</ecNumber>
    </recommendedName>
</protein>
<feature type="region of interest" description="Disordered" evidence="16">
    <location>
        <begin position="218"/>
        <end position="251"/>
    </location>
</feature>
<feature type="region of interest" description="Disordered" evidence="16">
    <location>
        <begin position="666"/>
        <end position="838"/>
    </location>
</feature>
<dbReference type="InterPro" id="IPR001841">
    <property type="entry name" value="Znf_RING"/>
</dbReference>
<keyword evidence="13 17" id="KW-1133">Transmembrane helix</keyword>
<dbReference type="EC" id="2.3.2.27" evidence="5"/>
<dbReference type="GO" id="GO:0008270">
    <property type="term" value="F:zinc ion binding"/>
    <property type="evidence" value="ECO:0007669"/>
    <property type="project" value="UniProtKB-KW"/>
</dbReference>
<evidence type="ECO:0000256" key="13">
    <source>
        <dbReference type="ARBA" id="ARBA00022989"/>
    </source>
</evidence>
<keyword evidence="6 19" id="KW-0808">Transferase</keyword>
<feature type="compositionally biased region" description="Low complexity" evidence="16">
    <location>
        <begin position="429"/>
        <end position="449"/>
    </location>
</feature>
<evidence type="ECO:0000256" key="6">
    <source>
        <dbReference type="ARBA" id="ARBA00022679"/>
    </source>
</evidence>
<dbReference type="PROSITE" id="PS50089">
    <property type="entry name" value="ZF_RING_2"/>
    <property type="match status" value="1"/>
</dbReference>
<accession>A0AAJ0DA30</accession>
<feature type="compositionally biased region" description="Low complexity" evidence="16">
    <location>
        <begin position="359"/>
        <end position="377"/>
    </location>
</feature>
<evidence type="ECO:0000256" key="3">
    <source>
        <dbReference type="ARBA" id="ARBA00004906"/>
    </source>
</evidence>
<dbReference type="InterPro" id="IPR057992">
    <property type="entry name" value="TPR_SYVN1_N"/>
</dbReference>
<feature type="compositionally biased region" description="Low complexity" evidence="16">
    <location>
        <begin position="681"/>
        <end position="708"/>
    </location>
</feature>
<evidence type="ECO:0000313" key="19">
    <source>
        <dbReference type="EMBL" id="KAK3046181.1"/>
    </source>
</evidence>
<dbReference type="PANTHER" id="PTHR22763">
    <property type="entry name" value="RING ZINC FINGER PROTEIN"/>
    <property type="match status" value="1"/>
</dbReference>
<keyword evidence="11" id="KW-0256">Endoplasmic reticulum</keyword>
<feature type="transmembrane region" description="Helical" evidence="17">
    <location>
        <begin position="172"/>
        <end position="195"/>
    </location>
</feature>
<keyword evidence="9 15" id="KW-0863">Zinc-finger</keyword>
<feature type="transmembrane region" description="Helical" evidence="17">
    <location>
        <begin position="98"/>
        <end position="118"/>
    </location>
</feature>
<feature type="transmembrane region" description="Helical" evidence="17">
    <location>
        <begin position="138"/>
        <end position="160"/>
    </location>
</feature>
<evidence type="ECO:0000256" key="2">
    <source>
        <dbReference type="ARBA" id="ARBA00004477"/>
    </source>
</evidence>
<keyword evidence="7 17" id="KW-0812">Transmembrane</keyword>
<dbReference type="EMBL" id="JAWDJX010000109">
    <property type="protein sequence ID" value="KAK3046181.1"/>
    <property type="molecule type" value="Genomic_DNA"/>
</dbReference>
<evidence type="ECO:0000259" key="18">
    <source>
        <dbReference type="PROSITE" id="PS50089"/>
    </source>
</evidence>
<evidence type="ECO:0000256" key="12">
    <source>
        <dbReference type="ARBA" id="ARBA00022833"/>
    </source>
</evidence>
<dbReference type="Pfam" id="PF25563">
    <property type="entry name" value="TPR_SYVN1_N"/>
    <property type="match status" value="1"/>
</dbReference>
<gene>
    <name evidence="19" type="primary">HRD1</name>
    <name evidence="19" type="ORF">LTR09_012303</name>
</gene>
<sequence>MRLGYYAGASTAAAAACLLKAFHERQNFYSATVYLSQSNACLLILTNLLLVLACSFMYALQRLLYGPLRPIEIEQLSEKAWYAVLDTLLAMPSFREDVGGWLLAMFTLLLAGKVWGWIGEGRVDVLEQQPPANPRLFHMRLATSLVASVIFDLYMLDYCVGTVLSDPRPGMMVIFTFEFAILTVFSSFTLARYLLAVIQSRVEKAQMEKAIDDRKTEIRGERAAARQNETADGSAAPASPPSEEPIEVDENELDVPGWEDKRRYLFALEVFTDFIKLLIYIVFFTVSITFNGLPMHIMRDVYMTFASFSKRVADYVAYRKATSEMNTRYPDATEEEIRGDACIVCREIMVPWEQPALAQQPGQAQPAAQQPATAPAPARRRDEGLRAKKLPCGHILHLRCLKSWLERQQVCPTCRRPVVVATDTATRVQQGARGAGQPAQGQQAGQAARRPGRARIFNFGPIRVGFLNGPGHQLGNIVRQMQNLNQENPQAQIAGGHDANGQQGPNHLGLQVPYPGGQPGATGRGARASVPNSVQIMQLQQRIMLEAQALGLEQQQIATLRMMENELSRLRAWQQYYQHQAAHGGAPPNGAQALTQATPAAGGAMLPPGFQPPHTQQQAPETFRSAGNVQYANGDEHLPQGMTLPEGWTVMPLHRANGPDIQLQPADATQASVPNSSQSIPSVPAPADASGAGSSQQPQPAAPSSNGPTDDHGSPLFLPTVQPATAEPSAPANRQATSTDDATPHSEPATSSAENQTPPQQQSDHSTPWNSEGWSFVDQPNHQPPTNGEAAPSSSAANGSANGAPPAPTPEQQQQSQSYEGKGKARAAEVEDAPDESQ</sequence>
<dbReference type="Pfam" id="PF13639">
    <property type="entry name" value="zf-RING_2"/>
    <property type="match status" value="1"/>
</dbReference>
<dbReference type="Gene3D" id="3.30.40.10">
    <property type="entry name" value="Zinc/RING finger domain, C3HC4 (zinc finger)"/>
    <property type="match status" value="1"/>
</dbReference>
<evidence type="ECO:0000256" key="15">
    <source>
        <dbReference type="PROSITE-ProRule" id="PRU00175"/>
    </source>
</evidence>
<keyword evidence="8" id="KW-0479">Metal-binding</keyword>
<reference evidence="19" key="1">
    <citation type="submission" date="2023-04" db="EMBL/GenBank/DDBJ databases">
        <title>Black Yeasts Isolated from many extreme environments.</title>
        <authorList>
            <person name="Coleine C."/>
            <person name="Stajich J.E."/>
            <person name="Selbmann L."/>
        </authorList>
    </citation>
    <scope>NUCLEOTIDE SEQUENCE</scope>
    <source>
        <strain evidence="19">CCFEE 5312</strain>
    </source>
</reference>
<dbReference type="SMART" id="SM00184">
    <property type="entry name" value="RING"/>
    <property type="match status" value="1"/>
</dbReference>
<feature type="region of interest" description="Disordered" evidence="16">
    <location>
        <begin position="359"/>
        <end position="381"/>
    </location>
</feature>
<evidence type="ECO:0000256" key="16">
    <source>
        <dbReference type="SAM" id="MobiDB-lite"/>
    </source>
</evidence>
<keyword evidence="10" id="KW-0833">Ubl conjugation pathway</keyword>
<feature type="transmembrane region" description="Helical" evidence="17">
    <location>
        <begin position="37"/>
        <end position="60"/>
    </location>
</feature>
<dbReference type="InterPro" id="IPR058051">
    <property type="entry name" value="Znf_RING_synoviolin"/>
</dbReference>
<feature type="domain" description="RING-type" evidence="18">
    <location>
        <begin position="342"/>
        <end position="415"/>
    </location>
</feature>
<dbReference type="SUPFAM" id="SSF57850">
    <property type="entry name" value="RING/U-box"/>
    <property type="match status" value="1"/>
</dbReference>
<keyword evidence="19" id="KW-0012">Acyltransferase</keyword>
<evidence type="ECO:0000256" key="4">
    <source>
        <dbReference type="ARBA" id="ARBA00010089"/>
    </source>
</evidence>
<evidence type="ECO:0000256" key="10">
    <source>
        <dbReference type="ARBA" id="ARBA00022786"/>
    </source>
</evidence>
<comment type="catalytic activity">
    <reaction evidence="1">
        <text>S-ubiquitinyl-[E2 ubiquitin-conjugating enzyme]-L-cysteine + [acceptor protein]-L-lysine = [E2 ubiquitin-conjugating enzyme]-L-cysteine + N(6)-ubiquitinyl-[acceptor protein]-L-lysine.</text>
        <dbReference type="EC" id="2.3.2.27"/>
    </reaction>
</comment>
<feature type="compositionally biased region" description="Polar residues" evidence="16">
    <location>
        <begin position="748"/>
        <end position="786"/>
    </location>
</feature>
<feature type="region of interest" description="Disordered" evidence="16">
    <location>
        <begin position="600"/>
        <end position="620"/>
    </location>
</feature>
<proteinExistence type="inferred from homology"/>
<evidence type="ECO:0000256" key="11">
    <source>
        <dbReference type="ARBA" id="ARBA00022824"/>
    </source>
</evidence>
<comment type="caution">
    <text evidence="19">The sequence shown here is derived from an EMBL/GenBank/DDBJ whole genome shotgun (WGS) entry which is preliminary data.</text>
</comment>
<feature type="transmembrane region" description="Helical" evidence="17">
    <location>
        <begin position="274"/>
        <end position="293"/>
    </location>
</feature>
<dbReference type="PANTHER" id="PTHR22763:SF184">
    <property type="entry name" value="E3 UBIQUITIN-PROTEIN LIGASE SYNOVIOLIN"/>
    <property type="match status" value="1"/>
</dbReference>
<evidence type="ECO:0000313" key="20">
    <source>
        <dbReference type="Proteomes" id="UP001271007"/>
    </source>
</evidence>
<organism evidence="19 20">
    <name type="scientific">Extremus antarcticus</name>
    <dbReference type="NCBI Taxonomy" id="702011"/>
    <lineage>
        <taxon>Eukaryota</taxon>
        <taxon>Fungi</taxon>
        <taxon>Dikarya</taxon>
        <taxon>Ascomycota</taxon>
        <taxon>Pezizomycotina</taxon>
        <taxon>Dothideomycetes</taxon>
        <taxon>Dothideomycetidae</taxon>
        <taxon>Mycosphaerellales</taxon>
        <taxon>Extremaceae</taxon>
        <taxon>Extremus</taxon>
    </lineage>
</organism>
<dbReference type="GO" id="GO:0061630">
    <property type="term" value="F:ubiquitin protein ligase activity"/>
    <property type="evidence" value="ECO:0007669"/>
    <property type="project" value="UniProtKB-EC"/>
</dbReference>
<evidence type="ECO:0000256" key="5">
    <source>
        <dbReference type="ARBA" id="ARBA00012483"/>
    </source>
</evidence>
<comment type="pathway">
    <text evidence="3">Protein modification; protein ubiquitination.</text>
</comment>
<feature type="compositionally biased region" description="Low complexity" evidence="16">
    <location>
        <begin position="790"/>
        <end position="804"/>
    </location>
</feature>
<dbReference type="AlphaFoldDB" id="A0AAJ0DA30"/>
<dbReference type="PROSITE" id="PS51257">
    <property type="entry name" value="PROKAR_LIPOPROTEIN"/>
    <property type="match status" value="1"/>
</dbReference>
<feature type="compositionally biased region" description="Polar residues" evidence="16">
    <location>
        <begin position="667"/>
        <end position="680"/>
    </location>
</feature>
<keyword evidence="20" id="KW-1185">Reference proteome</keyword>
<evidence type="ECO:0000256" key="14">
    <source>
        <dbReference type="ARBA" id="ARBA00023136"/>
    </source>
</evidence>
<feature type="region of interest" description="Disordered" evidence="16">
    <location>
        <begin position="429"/>
        <end position="450"/>
    </location>
</feature>
<keyword evidence="14 17" id="KW-0472">Membrane</keyword>
<dbReference type="Proteomes" id="UP001271007">
    <property type="component" value="Unassembled WGS sequence"/>
</dbReference>
<comment type="similarity">
    <text evidence="4">Belongs to the HRD1 family.</text>
</comment>
<dbReference type="GO" id="GO:0043161">
    <property type="term" value="P:proteasome-mediated ubiquitin-dependent protein catabolic process"/>
    <property type="evidence" value="ECO:0007669"/>
    <property type="project" value="TreeGrafter"/>
</dbReference>
<dbReference type="InterPro" id="IPR050731">
    <property type="entry name" value="HRD1_E3_ubiq-ligases"/>
</dbReference>
<evidence type="ECO:0000256" key="17">
    <source>
        <dbReference type="SAM" id="Phobius"/>
    </source>
</evidence>
<name>A0AAJ0DA30_9PEZI</name>
<keyword evidence="12" id="KW-0862">Zinc</keyword>
<comment type="subcellular location">
    <subcellularLocation>
        <location evidence="2">Endoplasmic reticulum membrane</location>
        <topology evidence="2">Multi-pass membrane protein</topology>
    </subcellularLocation>
</comment>
<evidence type="ECO:0000256" key="1">
    <source>
        <dbReference type="ARBA" id="ARBA00000900"/>
    </source>
</evidence>
<dbReference type="CDD" id="cd16479">
    <property type="entry name" value="RING-H2_synoviolin"/>
    <property type="match status" value="1"/>
</dbReference>
<evidence type="ECO:0000256" key="8">
    <source>
        <dbReference type="ARBA" id="ARBA00022723"/>
    </source>
</evidence>
<evidence type="ECO:0000256" key="7">
    <source>
        <dbReference type="ARBA" id="ARBA00022692"/>
    </source>
</evidence>
<evidence type="ECO:0000256" key="9">
    <source>
        <dbReference type="ARBA" id="ARBA00022771"/>
    </source>
</evidence>
<dbReference type="GO" id="GO:0036503">
    <property type="term" value="P:ERAD pathway"/>
    <property type="evidence" value="ECO:0007669"/>
    <property type="project" value="TreeGrafter"/>
</dbReference>
<dbReference type="InterPro" id="IPR013083">
    <property type="entry name" value="Znf_RING/FYVE/PHD"/>
</dbReference>
<dbReference type="GO" id="GO:0005789">
    <property type="term" value="C:endoplasmic reticulum membrane"/>
    <property type="evidence" value="ECO:0007669"/>
    <property type="project" value="UniProtKB-SubCell"/>
</dbReference>